<dbReference type="AlphaFoldDB" id="A0A0U4C6A0"/>
<feature type="region of interest" description="Disordered" evidence="1">
    <location>
        <begin position="37"/>
        <end position="63"/>
    </location>
</feature>
<accession>A0A0U4C6A0</accession>
<proteinExistence type="predicted"/>
<dbReference type="KEGG" id="hyg:AUC43_12455"/>
<keyword evidence="3" id="KW-1185">Reference proteome</keyword>
<evidence type="ECO:0000313" key="3">
    <source>
        <dbReference type="Proteomes" id="UP000059542"/>
    </source>
</evidence>
<name>A0A0U4C6A0_9BACT</name>
<dbReference type="Proteomes" id="UP000059542">
    <property type="component" value="Chromosome"/>
</dbReference>
<evidence type="ECO:0000256" key="1">
    <source>
        <dbReference type="SAM" id="MobiDB-lite"/>
    </source>
</evidence>
<sequence length="63" mass="6534">MMFTNIQQYFRFYLALALSILLAIGVRLQAAPLGSGTTAKEEVTTSAPAGFQSPGAGGTVAAR</sequence>
<gene>
    <name evidence="2" type="ORF">AUC43_12455</name>
</gene>
<dbReference type="EMBL" id="CP013909">
    <property type="protein sequence ID" value="ALW85832.1"/>
    <property type="molecule type" value="Genomic_DNA"/>
</dbReference>
<evidence type="ECO:0000313" key="2">
    <source>
        <dbReference type="EMBL" id="ALW85832.1"/>
    </source>
</evidence>
<reference evidence="2 3" key="1">
    <citation type="submission" date="2015-12" db="EMBL/GenBank/DDBJ databases">
        <authorList>
            <person name="Shamseldin A."/>
            <person name="Moawad H."/>
            <person name="Abd El-Rahim W.M."/>
            <person name="Sadowsky M.J."/>
        </authorList>
    </citation>
    <scope>NUCLEOTIDE SEQUENCE [LARGE SCALE GENOMIC DNA]</scope>
    <source>
        <strain evidence="2 3">DG5B</strain>
    </source>
</reference>
<organism evidence="2 3">
    <name type="scientific">Hymenobacter sedentarius</name>
    <dbReference type="NCBI Taxonomy" id="1411621"/>
    <lineage>
        <taxon>Bacteria</taxon>
        <taxon>Pseudomonadati</taxon>
        <taxon>Bacteroidota</taxon>
        <taxon>Cytophagia</taxon>
        <taxon>Cytophagales</taxon>
        <taxon>Hymenobacteraceae</taxon>
        <taxon>Hymenobacter</taxon>
    </lineage>
</organism>
<protein>
    <submittedName>
        <fullName evidence="2">Uncharacterized protein</fullName>
    </submittedName>
</protein>